<evidence type="ECO:0000313" key="1">
    <source>
        <dbReference type="EMBL" id="QTA86435.1"/>
    </source>
</evidence>
<dbReference type="Proteomes" id="UP000663722">
    <property type="component" value="Chromosome"/>
</dbReference>
<name>A0A975BJC4_9BACT</name>
<dbReference type="AlphaFoldDB" id="A0A975BJC4"/>
<proteinExistence type="predicted"/>
<dbReference type="KEGG" id="dmm:dnm_024590"/>
<protein>
    <submittedName>
        <fullName evidence="1">Uncharacterized protein</fullName>
    </submittedName>
</protein>
<organism evidence="1 2">
    <name type="scientific">Desulfonema magnum</name>
    <dbReference type="NCBI Taxonomy" id="45655"/>
    <lineage>
        <taxon>Bacteria</taxon>
        <taxon>Pseudomonadati</taxon>
        <taxon>Thermodesulfobacteriota</taxon>
        <taxon>Desulfobacteria</taxon>
        <taxon>Desulfobacterales</taxon>
        <taxon>Desulfococcaceae</taxon>
        <taxon>Desulfonema</taxon>
    </lineage>
</organism>
<dbReference type="EMBL" id="CP061800">
    <property type="protein sequence ID" value="QTA86435.1"/>
    <property type="molecule type" value="Genomic_DNA"/>
</dbReference>
<keyword evidence="2" id="KW-1185">Reference proteome</keyword>
<sequence>MKKIERLSPPDCLDNDIKTSRNRKIRFYENLKDKYGDIRPRWNTTCKDEDGISRIRKQLSEMSDGCCGYCGDKLTTMSSELLEWEGDIETLKRLEKKLTSLKEISFEYE</sequence>
<evidence type="ECO:0000313" key="2">
    <source>
        <dbReference type="Proteomes" id="UP000663722"/>
    </source>
</evidence>
<reference evidence="1" key="1">
    <citation type="journal article" date="2021" name="Microb. Physiol.">
        <title>Proteogenomic Insights into the Physiology of Marine, Sulfate-Reducing, Filamentous Desulfonema limicola and Desulfonema magnum.</title>
        <authorList>
            <person name="Schnaars V."/>
            <person name="Wohlbrand L."/>
            <person name="Scheve S."/>
            <person name="Hinrichs C."/>
            <person name="Reinhardt R."/>
            <person name="Rabus R."/>
        </authorList>
    </citation>
    <scope>NUCLEOTIDE SEQUENCE</scope>
    <source>
        <strain evidence="1">4be13</strain>
    </source>
</reference>
<dbReference type="RefSeq" id="WP_207682071.1">
    <property type="nucleotide sequence ID" value="NZ_CP061800.1"/>
</dbReference>
<gene>
    <name evidence="1" type="ORF">dnm_024590</name>
</gene>
<accession>A0A975BJC4</accession>